<feature type="compositionally biased region" description="Acidic residues" evidence="1">
    <location>
        <begin position="39"/>
        <end position="52"/>
    </location>
</feature>
<feature type="compositionally biased region" description="Basic residues" evidence="1">
    <location>
        <begin position="1"/>
        <end position="10"/>
    </location>
</feature>
<keyword evidence="3" id="KW-1185">Reference proteome</keyword>
<organism evidence="2 3">
    <name type="scientific">Nematocida parisii (strain ERTm3)</name>
    <name type="common">Nematode killer fungus</name>
    <dbReference type="NCBI Taxonomy" id="935791"/>
    <lineage>
        <taxon>Eukaryota</taxon>
        <taxon>Fungi</taxon>
        <taxon>Fungi incertae sedis</taxon>
        <taxon>Microsporidia</taxon>
        <taxon>Nematocida</taxon>
    </lineage>
</organism>
<sequence>MGGNRRAQRKHSAEEMEDDCGDFNKLLGQGCDGVSSGSDDGEYAFNDDEADENIGNAAADSSDEQDDELESSNIEEELLRLDEMNRAQEDIQQKPAQVEDLTSTYRLLATMHKEGASGTINSADYEFLKILGDPRAVDLLQDQASDLIKQVESLFKTPVYKRMNKQKLLRQRINYSISDKTKQYLNKYDDMPFIVNITKDFCYKTGTKLFRKKTNTKLIPKINRKVYDKMVGFCVPVGEYTCSEEKNSELIKCVFME</sequence>
<evidence type="ECO:0000256" key="1">
    <source>
        <dbReference type="SAM" id="MobiDB-lite"/>
    </source>
</evidence>
<dbReference type="VEuPathDB" id="MicrosporidiaDB:NEQG_00420"/>
<dbReference type="EMBL" id="GL870876">
    <property type="protein sequence ID" value="EIJ89650.1"/>
    <property type="molecule type" value="Genomic_DNA"/>
</dbReference>
<name>I3EKA3_NEMP3</name>
<dbReference type="InParanoid" id="I3EKA3"/>
<feature type="region of interest" description="Disordered" evidence="1">
    <location>
        <begin position="1"/>
        <end position="72"/>
    </location>
</feature>
<dbReference type="AlphaFoldDB" id="I3EKA3"/>
<dbReference type="Proteomes" id="UP000002872">
    <property type="component" value="Unassembled WGS sequence"/>
</dbReference>
<evidence type="ECO:0000313" key="2">
    <source>
        <dbReference type="EMBL" id="EIJ89650.1"/>
    </source>
</evidence>
<gene>
    <name evidence="2" type="ORF">NEQG_00420</name>
</gene>
<feature type="compositionally biased region" description="Acidic residues" evidence="1">
    <location>
        <begin position="61"/>
        <end position="72"/>
    </location>
</feature>
<dbReference type="HOGENOM" id="CLU_1129319_0_0_1"/>
<evidence type="ECO:0000313" key="3">
    <source>
        <dbReference type="Proteomes" id="UP000002872"/>
    </source>
</evidence>
<proteinExistence type="predicted"/>
<protein>
    <submittedName>
        <fullName evidence="2">Uncharacterized protein</fullName>
    </submittedName>
</protein>
<dbReference type="OMA" id="ATMHKEG"/>
<reference evidence="2" key="1">
    <citation type="submission" date="2011-01" db="EMBL/GenBank/DDBJ databases">
        <title>The Genome Sequence of Nematocida parisii strain ERTm3.</title>
        <authorList>
            <consortium name="The Broad Institute Genome Sequencing Platform"/>
            <consortium name="The Broad Institute Genome Sequencing Center for Infectious Disease"/>
            <person name="Cuomo C."/>
            <person name="Troemel E."/>
            <person name="Young S.K."/>
            <person name="Zeng Q."/>
            <person name="Gargeya S."/>
            <person name="Fitzgerald M."/>
            <person name="Haas B."/>
            <person name="Abouelleil A."/>
            <person name="Alvarado L."/>
            <person name="Arachchi H.M."/>
            <person name="Berlin A."/>
            <person name="Chapman S.B."/>
            <person name="Gearin G."/>
            <person name="Goldberg J."/>
            <person name="Griggs A."/>
            <person name="Gujja S."/>
            <person name="Hansen M."/>
            <person name="Heiman D."/>
            <person name="Howarth C."/>
            <person name="Larimer J."/>
            <person name="Lui A."/>
            <person name="MacDonald P.J.P."/>
            <person name="McCowen C."/>
            <person name="Montmayeur A."/>
            <person name="Murphy C."/>
            <person name="Neiman D."/>
            <person name="Pearson M."/>
            <person name="Priest M."/>
            <person name="Roberts A."/>
            <person name="Saif S."/>
            <person name="Shea T."/>
            <person name="Sisk P."/>
            <person name="Stolte C."/>
            <person name="Sykes S."/>
            <person name="Wortman J."/>
            <person name="Nusbaum C."/>
            <person name="Birren B."/>
        </authorList>
    </citation>
    <scope>NUCLEOTIDE SEQUENCE</scope>
    <source>
        <strain evidence="2">ERTm3</strain>
    </source>
</reference>
<accession>I3EKA3</accession>
<feature type="compositionally biased region" description="Low complexity" evidence="1">
    <location>
        <begin position="28"/>
        <end position="38"/>
    </location>
</feature>
<dbReference type="OrthoDB" id="2190548at2759"/>